<dbReference type="Proteomes" id="UP000001753">
    <property type="component" value="Chromosome"/>
</dbReference>
<sequence>MQSFRAGIKGGTKVIEICFEEKNDAVYVYRQLTKRTESLYKETSVYLNEQKVVIHIPLCESNYIEKILLPVLLYFIMNVKQNEWIHTILKEKFFYEEPEECHQILHMAHEILKERRKGVASDLTRQKFESYIASSLNDWLCDPLSFSFSSYVRFRLRTYREMVTKLAEVAIDEYKMEQEYQIFIETLRQQVSSRKSRLSCVHLIFDESFIFYDDKGRRLKQEKLVQYIDEELLKKQDVYIDTKVIAPLLSISPKKIYLYTKEQDHNMIVTLRNVFQERVQLHGLHEFERNVKNLKNKGNALDFLSF</sequence>
<organism evidence="1">
    <name type="scientific">Bacillus mycoides</name>
    <dbReference type="NCBI Taxonomy" id="1405"/>
    <lineage>
        <taxon>Bacteria</taxon>
        <taxon>Bacillati</taxon>
        <taxon>Bacillota</taxon>
        <taxon>Bacilli</taxon>
        <taxon>Bacillales</taxon>
        <taxon>Bacillaceae</taxon>
        <taxon>Bacillus</taxon>
        <taxon>Bacillus cereus group</taxon>
    </lineage>
</organism>
<comment type="caution">
    <text evidence="1">The sequence shown here is derived from an EMBL/GenBank/DDBJ whole genome shotgun (WGS) entry which is preliminary data.</text>
</comment>
<dbReference type="EMBL" id="ACMP01000117">
    <property type="protein sequence ID" value="EEL68670.1"/>
    <property type="molecule type" value="Genomic_DNA"/>
</dbReference>
<accession>C2Y045</accession>
<gene>
    <name evidence="1" type="ORF">bcere0026_43310</name>
</gene>
<dbReference type="InterPro" id="IPR014199">
    <property type="entry name" value="Spore_YtxC"/>
</dbReference>
<reference evidence="1" key="1">
    <citation type="journal article" date="2012" name="Genome Res.">
        <title>Genomic characterization of the Bacillus cereus sensu lato species: Backdrop to the evolution of Bacillus anthracis.</title>
        <authorList>
            <person name="Zwick M.E."/>
            <person name="Joseph S.J."/>
            <person name="Didelot X."/>
            <person name="Chen P.E."/>
            <person name="Bishop-Lilly K.A."/>
            <person name="Stewart A.C."/>
            <person name="Willner K."/>
            <person name="Nolan N."/>
            <person name="Lentz S."/>
            <person name="Thomason M.K."/>
            <person name="Sozhamannan S."/>
            <person name="Mateczun A.J."/>
            <person name="Du L."/>
            <person name="Read T.D."/>
        </authorList>
    </citation>
    <scope>NUCLEOTIDE SEQUENCE [LARGE SCALE GENOMIC DNA]</scope>
    <source>
        <strain evidence="1">AH603</strain>
    </source>
</reference>
<evidence type="ECO:0000313" key="1">
    <source>
        <dbReference type="EMBL" id="EEL68670.1"/>
    </source>
</evidence>
<dbReference type="AlphaFoldDB" id="C2Y045"/>
<proteinExistence type="predicted"/>
<protein>
    <recommendedName>
        <fullName evidence="2">Sporulation protein YtxC</fullName>
    </recommendedName>
</protein>
<evidence type="ECO:0008006" key="2">
    <source>
        <dbReference type="Google" id="ProtNLM"/>
    </source>
</evidence>
<dbReference type="NCBIfam" id="TIGR02834">
    <property type="entry name" value="spo_ytxC"/>
    <property type="match status" value="1"/>
</dbReference>
<dbReference type="HOGENOM" id="CLU_078155_0_0_9"/>
<dbReference type="Pfam" id="PF08812">
    <property type="entry name" value="YtxC"/>
    <property type="match status" value="1"/>
</dbReference>
<dbReference type="PIRSF" id="PIRSF012563">
    <property type="entry name" value="YtxC"/>
    <property type="match status" value="1"/>
</dbReference>
<name>C2Y045_BACMY</name>